<feature type="domain" description="Calcineurin-like phosphoesterase" evidence="4">
    <location>
        <begin position="254"/>
        <end position="473"/>
    </location>
</feature>
<organism evidence="5">
    <name type="scientific">Alexandrium monilatum</name>
    <dbReference type="NCBI Taxonomy" id="311494"/>
    <lineage>
        <taxon>Eukaryota</taxon>
        <taxon>Sar</taxon>
        <taxon>Alveolata</taxon>
        <taxon>Dinophyceae</taxon>
        <taxon>Gonyaulacales</taxon>
        <taxon>Pyrocystaceae</taxon>
        <taxon>Alexandrium</taxon>
    </lineage>
</organism>
<evidence type="ECO:0000256" key="3">
    <source>
        <dbReference type="SAM" id="SignalP"/>
    </source>
</evidence>
<dbReference type="GO" id="GO:0016787">
    <property type="term" value="F:hydrolase activity"/>
    <property type="evidence" value="ECO:0007669"/>
    <property type="project" value="UniProtKB-KW"/>
</dbReference>
<evidence type="ECO:0000256" key="2">
    <source>
        <dbReference type="ARBA" id="ARBA00022801"/>
    </source>
</evidence>
<reference evidence="5" key="1">
    <citation type="submission" date="2021-01" db="EMBL/GenBank/DDBJ databases">
        <authorList>
            <person name="Corre E."/>
            <person name="Pelletier E."/>
            <person name="Niang G."/>
            <person name="Scheremetjew M."/>
            <person name="Finn R."/>
            <person name="Kale V."/>
            <person name="Holt S."/>
            <person name="Cochrane G."/>
            <person name="Meng A."/>
            <person name="Brown T."/>
            <person name="Cohen L."/>
        </authorList>
    </citation>
    <scope>NUCLEOTIDE SEQUENCE</scope>
    <source>
        <strain evidence="5">CCMP3105</strain>
    </source>
</reference>
<dbReference type="InterPro" id="IPR004843">
    <property type="entry name" value="Calcineurin-like_PHP"/>
</dbReference>
<dbReference type="SUPFAM" id="SSF56300">
    <property type="entry name" value="Metallo-dependent phosphatases"/>
    <property type="match status" value="1"/>
</dbReference>
<sequence>MAPLTHAALLLLLACPASRAGTLAASAAGEGAFTTDDECAVGGGQCALNALQKRGHKAIAAAAAFSDEFGNATAEAQLEQNPLCPIYPWMPGCAAAQVTAKNTYCQIYPWLPGCVGQSAPPMIPALLPPLPPTTPLPAAKPGYPSPPDKVTGLNGIAWPTMVVKGTEDMHLFAIGDWGSLDGQIPPHGQRQWQVQYSGGQLPGPHVFGHRPHSCAPDDEMAKCFSTHGKDCNSSCGYRDGIDDKAQSLVANQMQVHAAKRDPKAVLNVGDNFYWGGIPIDCGGSMHQMSGVAKKMFDDIFEKVYSGPGLDGKPWLSVLGNHDYGGRVFNNAWDQQIAYTWQSDRWVMPGQYFMQRMEFPDQDFSAEIFMLDSVAMDAKPPQVDPNHNICSKKYNPPGATCAGNGGPVDIEDCHKFMWKTWNEQQKWLEHKLAESKADWQIIVTHFPCGHQARWYKKLHAQYGLDLLVTGHTHAQMTYHKSGMLGGLTCFITGGGGGITSEAPVHGTRSNMYGFYDILLAKDKLTLELINFNGTSLGTYVVDPKSAEE</sequence>
<dbReference type="Gene3D" id="3.60.21.10">
    <property type="match status" value="1"/>
</dbReference>
<evidence type="ECO:0000256" key="1">
    <source>
        <dbReference type="ARBA" id="ARBA00022729"/>
    </source>
</evidence>
<feature type="signal peptide" evidence="3">
    <location>
        <begin position="1"/>
        <end position="20"/>
    </location>
</feature>
<dbReference type="PANTHER" id="PTHR10161:SF14">
    <property type="entry name" value="TARTRATE-RESISTANT ACID PHOSPHATASE TYPE 5"/>
    <property type="match status" value="1"/>
</dbReference>
<evidence type="ECO:0000259" key="4">
    <source>
        <dbReference type="Pfam" id="PF00149"/>
    </source>
</evidence>
<name>A0A7S4VS58_9DINO</name>
<feature type="chain" id="PRO_5030565731" description="Calcineurin-like phosphoesterase domain-containing protein" evidence="3">
    <location>
        <begin position="21"/>
        <end position="547"/>
    </location>
</feature>
<dbReference type="InterPro" id="IPR051558">
    <property type="entry name" value="Metallophosphoesterase_PAP"/>
</dbReference>
<dbReference type="PANTHER" id="PTHR10161">
    <property type="entry name" value="TARTRATE-RESISTANT ACID PHOSPHATASE TYPE 5"/>
    <property type="match status" value="1"/>
</dbReference>
<keyword evidence="2" id="KW-0378">Hydrolase</keyword>
<proteinExistence type="predicted"/>
<protein>
    <recommendedName>
        <fullName evidence="4">Calcineurin-like phosphoesterase domain-containing protein</fullName>
    </recommendedName>
</protein>
<evidence type="ECO:0000313" key="5">
    <source>
        <dbReference type="EMBL" id="CAE4646743.1"/>
    </source>
</evidence>
<accession>A0A7S4VS58</accession>
<dbReference type="Pfam" id="PF00149">
    <property type="entry name" value="Metallophos"/>
    <property type="match status" value="1"/>
</dbReference>
<gene>
    <name evidence="5" type="ORF">AMON00008_LOCUS50722</name>
</gene>
<dbReference type="EMBL" id="HBNR01071603">
    <property type="protein sequence ID" value="CAE4646743.1"/>
    <property type="molecule type" value="Transcribed_RNA"/>
</dbReference>
<dbReference type="InterPro" id="IPR029052">
    <property type="entry name" value="Metallo-depent_PP-like"/>
</dbReference>
<keyword evidence="1 3" id="KW-0732">Signal</keyword>
<dbReference type="AlphaFoldDB" id="A0A7S4VS58"/>